<protein>
    <submittedName>
        <fullName evidence="3">Uncharacterized protein</fullName>
    </submittedName>
</protein>
<name>A0ABR5GMW1_9HYPH</name>
<keyword evidence="4" id="KW-1185">Reference proteome</keyword>
<sequence length="87" mass="8869">MPGTTMGRSLAALMGYALLAGPAHAQAPTGTPLNRTPAEQVPLPPPRPEEIKEPGLRPPEAKETVPGEPAAKDAAKEVGKEAPAAAE</sequence>
<feature type="region of interest" description="Disordered" evidence="1">
    <location>
        <begin position="24"/>
        <end position="87"/>
    </location>
</feature>
<dbReference type="Proteomes" id="UP000036471">
    <property type="component" value="Unassembled WGS sequence"/>
</dbReference>
<evidence type="ECO:0000313" key="4">
    <source>
        <dbReference type="Proteomes" id="UP000036471"/>
    </source>
</evidence>
<accession>A0ABR5GMW1</accession>
<proteinExistence type="predicted"/>
<dbReference type="EMBL" id="JTHG01000502">
    <property type="protein sequence ID" value="KMO09964.1"/>
    <property type="molecule type" value="Genomic_DNA"/>
</dbReference>
<organism evidence="3 4">
    <name type="scientific">Methylobacterium indicum</name>
    <dbReference type="NCBI Taxonomy" id="1775910"/>
    <lineage>
        <taxon>Bacteria</taxon>
        <taxon>Pseudomonadati</taxon>
        <taxon>Pseudomonadota</taxon>
        <taxon>Alphaproteobacteria</taxon>
        <taxon>Hyphomicrobiales</taxon>
        <taxon>Methylobacteriaceae</taxon>
        <taxon>Methylobacterium</taxon>
    </lineage>
</organism>
<evidence type="ECO:0000256" key="1">
    <source>
        <dbReference type="SAM" id="MobiDB-lite"/>
    </source>
</evidence>
<reference evidence="3 4" key="1">
    <citation type="submission" date="2014-11" db="EMBL/GenBank/DDBJ databases">
        <title>Comparative genomics of Methylobacterium species.</title>
        <authorList>
            <person name="Chaudhry V."/>
            <person name="Patil P.B."/>
        </authorList>
    </citation>
    <scope>NUCLEOTIDE SEQUENCE [LARGE SCALE GENOMIC DNA]</scope>
    <source>
        <strain evidence="3 4">SE3.6</strain>
    </source>
</reference>
<feature type="signal peptide" evidence="2">
    <location>
        <begin position="1"/>
        <end position="25"/>
    </location>
</feature>
<keyword evidence="2" id="KW-0732">Signal</keyword>
<evidence type="ECO:0000313" key="3">
    <source>
        <dbReference type="EMBL" id="KMO09964.1"/>
    </source>
</evidence>
<evidence type="ECO:0000256" key="2">
    <source>
        <dbReference type="SAM" id="SignalP"/>
    </source>
</evidence>
<feature type="non-terminal residue" evidence="3">
    <location>
        <position position="87"/>
    </location>
</feature>
<feature type="chain" id="PRO_5045792137" evidence="2">
    <location>
        <begin position="26"/>
        <end position="87"/>
    </location>
</feature>
<gene>
    <name evidence="3" type="ORF">QR79_31635</name>
</gene>
<feature type="compositionally biased region" description="Basic and acidic residues" evidence="1">
    <location>
        <begin position="47"/>
        <end position="80"/>
    </location>
</feature>
<comment type="caution">
    <text evidence="3">The sequence shown here is derived from an EMBL/GenBank/DDBJ whole genome shotgun (WGS) entry which is preliminary data.</text>
</comment>